<gene>
    <name evidence="1" type="ORF">SAMN06265373_105382</name>
</gene>
<dbReference type="Proteomes" id="UP001157961">
    <property type="component" value="Unassembled WGS sequence"/>
</dbReference>
<evidence type="ECO:0008006" key="3">
    <source>
        <dbReference type="Google" id="ProtNLM"/>
    </source>
</evidence>
<proteinExistence type="predicted"/>
<comment type="caution">
    <text evidence="1">The sequence shown here is derived from an EMBL/GenBank/DDBJ whole genome shotgun (WGS) entry which is preliminary data.</text>
</comment>
<dbReference type="InterPro" id="IPR027417">
    <property type="entry name" value="P-loop_NTPase"/>
</dbReference>
<dbReference type="RefSeq" id="WP_283426776.1">
    <property type="nucleotide sequence ID" value="NZ_FXTY01000005.1"/>
</dbReference>
<dbReference type="SUPFAM" id="SSF52540">
    <property type="entry name" value="P-loop containing nucleoside triphosphate hydrolases"/>
    <property type="match status" value="1"/>
</dbReference>
<dbReference type="Gene3D" id="3.40.50.300">
    <property type="entry name" value="P-loop containing nucleotide triphosphate hydrolases"/>
    <property type="match status" value="1"/>
</dbReference>
<protein>
    <recommendedName>
        <fullName evidence="3">Sulfotransferase family protein</fullName>
    </recommendedName>
</protein>
<evidence type="ECO:0000313" key="1">
    <source>
        <dbReference type="EMBL" id="SMP27230.1"/>
    </source>
</evidence>
<reference evidence="1 2" key="1">
    <citation type="submission" date="2017-05" db="EMBL/GenBank/DDBJ databases">
        <authorList>
            <person name="Varghese N."/>
            <person name="Submissions S."/>
        </authorList>
    </citation>
    <scope>NUCLEOTIDE SEQUENCE [LARGE SCALE GENOMIC DNA]</scope>
    <source>
        <strain evidence="1 2">DSM 29734</strain>
    </source>
</reference>
<sequence>MRLLIHSGFHKTGTTSLQYGLQHNRKLLAPHIRIVLFNDIAPVVNAARDFSADCSADKLRRFCMRLHKYLKTLDADDPRPVVISSEDLCGHMPGREGLTSYTAAPILMRALTMTTLETLGPDTDLRVMLSLRAPESWLKSCYAQHLRVIRMTDPWEVYQQAYTDSADLSAIADRVEAQIGDVPLIRAPLEDSKSQPLGPMSPLLEALDLPSDVLANLKPSAQANPKDPKELQDLYLEANQSDMSNKDVRDAKVAARRIWMENCFPA</sequence>
<accession>A0ABY1P681</accession>
<keyword evidence="2" id="KW-1185">Reference proteome</keyword>
<organism evidence="1 2">
    <name type="scientific">Shimia sagamensis</name>
    <dbReference type="NCBI Taxonomy" id="1566352"/>
    <lineage>
        <taxon>Bacteria</taxon>
        <taxon>Pseudomonadati</taxon>
        <taxon>Pseudomonadota</taxon>
        <taxon>Alphaproteobacteria</taxon>
        <taxon>Rhodobacterales</taxon>
        <taxon>Roseobacteraceae</taxon>
    </lineage>
</organism>
<evidence type="ECO:0000313" key="2">
    <source>
        <dbReference type="Proteomes" id="UP001157961"/>
    </source>
</evidence>
<name>A0ABY1P681_9RHOB</name>
<dbReference type="EMBL" id="FXTY01000005">
    <property type="protein sequence ID" value="SMP27230.1"/>
    <property type="molecule type" value="Genomic_DNA"/>
</dbReference>